<evidence type="ECO:0000313" key="2">
    <source>
        <dbReference type="EMBL" id="QNN57096.1"/>
    </source>
</evidence>
<dbReference type="KEGG" id="drg:H9K76_21880"/>
<organism evidence="2 3">
    <name type="scientific">Diaphorobacter ruginosibacter</name>
    <dbReference type="NCBI Taxonomy" id="1715720"/>
    <lineage>
        <taxon>Bacteria</taxon>
        <taxon>Pseudomonadati</taxon>
        <taxon>Pseudomonadota</taxon>
        <taxon>Betaproteobacteria</taxon>
        <taxon>Burkholderiales</taxon>
        <taxon>Comamonadaceae</taxon>
        <taxon>Diaphorobacter</taxon>
    </lineage>
</organism>
<name>A0A7G9RNC1_9BURK</name>
<keyword evidence="3" id="KW-1185">Reference proteome</keyword>
<dbReference type="SMART" id="SM00871">
    <property type="entry name" value="AraC_E_bind"/>
    <property type="match status" value="1"/>
</dbReference>
<dbReference type="SUPFAM" id="SSF55136">
    <property type="entry name" value="Probable bacterial effector-binding domain"/>
    <property type="match status" value="1"/>
</dbReference>
<dbReference type="AlphaFoldDB" id="A0A7G9RNC1"/>
<proteinExistence type="predicted"/>
<sequence length="155" mass="17496">MIEPPEIIDISLCRFTAVIPVRCTREEIQLVMGRGVRELLDAVREQGAAPIAPLYTHHLRRPTDSFDFEIGIPVDRSVHACGRVLPSEWPVMRVARTVHCGRYEELPGAWGAFKEWIVAHGLAVTPDLWECYVTGPERGSDTRLWRTELIQPLAG</sequence>
<evidence type="ECO:0000313" key="3">
    <source>
        <dbReference type="Proteomes" id="UP000515811"/>
    </source>
</evidence>
<evidence type="ECO:0000259" key="1">
    <source>
        <dbReference type="SMART" id="SM00871"/>
    </source>
</evidence>
<dbReference type="InterPro" id="IPR011256">
    <property type="entry name" value="Reg_factor_effector_dom_sf"/>
</dbReference>
<dbReference type="RefSeq" id="WP_187597361.1">
    <property type="nucleotide sequence ID" value="NZ_CP060714.1"/>
</dbReference>
<feature type="domain" description="AraC effector-binding" evidence="1">
    <location>
        <begin position="3"/>
        <end position="154"/>
    </location>
</feature>
<protein>
    <submittedName>
        <fullName evidence="2">AraC family transcriptional regulator</fullName>
    </submittedName>
</protein>
<dbReference type="Gene3D" id="3.20.80.10">
    <property type="entry name" value="Regulatory factor, effector binding domain"/>
    <property type="match status" value="1"/>
</dbReference>
<accession>A0A7G9RNC1</accession>
<gene>
    <name evidence="2" type="ORF">H9K76_21880</name>
</gene>
<dbReference type="Proteomes" id="UP000515811">
    <property type="component" value="Chromosome"/>
</dbReference>
<reference evidence="2 3" key="1">
    <citation type="submission" date="2020-08" db="EMBL/GenBank/DDBJ databases">
        <title>Genome sequence of Diaphorobacter ruginosibacter DSM 27467T.</title>
        <authorList>
            <person name="Hyun D.-W."/>
            <person name="Bae J.-W."/>
        </authorList>
    </citation>
    <scope>NUCLEOTIDE SEQUENCE [LARGE SCALE GENOMIC DNA]</scope>
    <source>
        <strain evidence="2 3">DSM 27467</strain>
    </source>
</reference>
<dbReference type="EMBL" id="CP060714">
    <property type="protein sequence ID" value="QNN57096.1"/>
    <property type="molecule type" value="Genomic_DNA"/>
</dbReference>
<dbReference type="InterPro" id="IPR010499">
    <property type="entry name" value="AraC_E-bd"/>
</dbReference>